<dbReference type="SUPFAM" id="SSF53448">
    <property type="entry name" value="Nucleotide-diphospho-sugar transferases"/>
    <property type="match status" value="1"/>
</dbReference>
<organism evidence="1">
    <name type="scientific">Bradyrhizobium sp. LLZ17</name>
    <dbReference type="NCBI Taxonomy" id="3239388"/>
    <lineage>
        <taxon>Bacteria</taxon>
        <taxon>Pseudomonadati</taxon>
        <taxon>Pseudomonadota</taxon>
        <taxon>Alphaproteobacteria</taxon>
        <taxon>Hyphomicrobiales</taxon>
        <taxon>Nitrobacteraceae</taxon>
        <taxon>Bradyrhizobium</taxon>
    </lineage>
</organism>
<reference evidence="1" key="1">
    <citation type="submission" date="2024-08" db="EMBL/GenBank/DDBJ databases">
        <authorList>
            <person name="Chaddad Z."/>
            <person name="Lamrabet M."/>
            <person name="Bouhnik O."/>
            <person name="Alami S."/>
            <person name="Wipf D."/>
            <person name="Courty P.E."/>
            <person name="Missbah El Idrissi M."/>
        </authorList>
    </citation>
    <scope>NUCLEOTIDE SEQUENCE</scope>
    <source>
        <strain evidence="1">LLZ17</strain>
    </source>
</reference>
<gene>
    <name evidence="1" type="ORF">AB8Z38_05410</name>
</gene>
<name>A0AB39XLU9_9BRAD</name>
<sequence length="260" mass="30177">MLPDEALKSMKVMFATPCYISAVSMHYVTSIFELTHHCNRFGLQCILHMHSESLITRSRNKMVLKFLSDETLTHLFWIDSDIAFTPQAVCRLLLIDRDVTAGVYPMKNFNWPEGGLPAATTRQQFEDRYTEYPFNPIGHGAERVSTYADADDFVEVAEAPTGFMCIKRDVFRRMMEHYPKLSYVPDGPPNNPLAHLHWLFFDCMIDPESGRYLSEDYAFCRRWRDIGGKIWVDLQCKLLHLGQHNFRGDLEASLKLQGRW</sequence>
<accession>A0AB39XLU9</accession>
<dbReference type="RefSeq" id="WP_369723443.1">
    <property type="nucleotide sequence ID" value="NZ_CP165734.1"/>
</dbReference>
<dbReference type="AlphaFoldDB" id="A0AB39XLU9"/>
<protein>
    <recommendedName>
        <fullName evidence="2">Nucleotide-diphospho-sugar transferase domain-containing protein</fullName>
    </recommendedName>
</protein>
<evidence type="ECO:0008006" key="2">
    <source>
        <dbReference type="Google" id="ProtNLM"/>
    </source>
</evidence>
<proteinExistence type="predicted"/>
<dbReference type="Gene3D" id="3.90.550.40">
    <property type="match status" value="1"/>
</dbReference>
<dbReference type="InterPro" id="IPR029044">
    <property type="entry name" value="Nucleotide-diphossugar_trans"/>
</dbReference>
<evidence type="ECO:0000313" key="1">
    <source>
        <dbReference type="EMBL" id="XDV58910.1"/>
    </source>
</evidence>
<dbReference type="EMBL" id="CP165734">
    <property type="protein sequence ID" value="XDV58910.1"/>
    <property type="molecule type" value="Genomic_DNA"/>
</dbReference>